<feature type="compositionally biased region" description="Low complexity" evidence="4">
    <location>
        <begin position="92"/>
        <end position="106"/>
    </location>
</feature>
<dbReference type="Gene3D" id="3.30.1370.10">
    <property type="entry name" value="K Homology domain, type 1"/>
    <property type="match status" value="7"/>
</dbReference>
<evidence type="ECO:0000313" key="6">
    <source>
        <dbReference type="EMBL" id="EDO14675.1"/>
    </source>
</evidence>
<dbReference type="GO" id="GO:0005789">
    <property type="term" value="C:endoplasmic reticulum membrane"/>
    <property type="evidence" value="ECO:0007669"/>
    <property type="project" value="EnsemblFungi"/>
</dbReference>
<dbReference type="InterPro" id="IPR004088">
    <property type="entry name" value="KH_dom_type_1"/>
</dbReference>
<dbReference type="Proteomes" id="UP000000267">
    <property type="component" value="Unassembled WGS sequence"/>
</dbReference>
<dbReference type="GO" id="GO:0045141">
    <property type="term" value="P:meiotic telomere clustering"/>
    <property type="evidence" value="ECO:0007669"/>
    <property type="project" value="EnsemblFungi"/>
</dbReference>
<reference evidence="6 7" key="1">
    <citation type="journal article" date="2007" name="Proc. Natl. Acad. Sci. U.S.A.">
        <title>Independent sorting-out of thousands of duplicated gene pairs in two yeast species descended from a whole-genome duplication.</title>
        <authorList>
            <person name="Scannell D.R."/>
            <person name="Frank A.C."/>
            <person name="Conant G.C."/>
            <person name="Byrne K.P."/>
            <person name="Woolfit M."/>
            <person name="Wolfe K.H."/>
        </authorList>
    </citation>
    <scope>NUCLEOTIDE SEQUENCE [LARGE SCALE GENOMIC DNA]</scope>
    <source>
        <strain evidence="7">ATCC 22028 / DSM 70294 / BCRC 21397 / CBS 2163 / NBRC 10782 / NRRL Y-8283 / UCD 57-17</strain>
    </source>
</reference>
<proteinExistence type="predicted"/>
<feature type="compositionally biased region" description="Basic and acidic residues" evidence="4">
    <location>
        <begin position="1"/>
        <end position="11"/>
    </location>
</feature>
<dbReference type="EMBL" id="DS480523">
    <property type="protein sequence ID" value="EDO14675.1"/>
    <property type="molecule type" value="Genomic_DNA"/>
</dbReference>
<feature type="domain" description="K Homology" evidence="5">
    <location>
        <begin position="179"/>
        <end position="257"/>
    </location>
</feature>
<dbReference type="InParanoid" id="A7TSS8"/>
<dbReference type="FunCoup" id="A7TSS8">
    <property type="interactions" value="769"/>
</dbReference>
<dbReference type="OMA" id="WGPNMKP"/>
<dbReference type="RefSeq" id="XP_001642533.1">
    <property type="nucleotide sequence ID" value="XM_001642483.1"/>
</dbReference>
<dbReference type="InterPro" id="IPR036612">
    <property type="entry name" value="KH_dom_type_1_sf"/>
</dbReference>
<dbReference type="PANTHER" id="PTHR10288">
    <property type="entry name" value="KH DOMAIN CONTAINING RNA BINDING PROTEIN"/>
    <property type="match status" value="1"/>
</dbReference>
<evidence type="ECO:0000256" key="4">
    <source>
        <dbReference type="SAM" id="MobiDB-lite"/>
    </source>
</evidence>
<evidence type="ECO:0000259" key="5">
    <source>
        <dbReference type="SMART" id="SM00322"/>
    </source>
</evidence>
<dbReference type="HOGENOM" id="CLU_003293_1_0_1"/>
<gene>
    <name evidence="6" type="ORF">Kpol_282p2</name>
</gene>
<feature type="domain" description="K Homology" evidence="5">
    <location>
        <begin position="782"/>
        <end position="857"/>
    </location>
</feature>
<dbReference type="GO" id="GO:0031509">
    <property type="term" value="P:subtelomeric heterochromatin formation"/>
    <property type="evidence" value="ECO:0007669"/>
    <property type="project" value="EnsemblFungi"/>
</dbReference>
<feature type="domain" description="K Homology" evidence="5">
    <location>
        <begin position="712"/>
        <end position="777"/>
    </location>
</feature>
<keyword evidence="1" id="KW-0677">Repeat</keyword>
<dbReference type="STRING" id="436907.A7TSS8"/>
<feature type="region of interest" description="Disordered" evidence="4">
    <location>
        <begin position="82"/>
        <end position="106"/>
    </location>
</feature>
<dbReference type="SUPFAM" id="SSF54791">
    <property type="entry name" value="Eukaryotic type KH-domain (KH-domain type I)"/>
    <property type="match status" value="6"/>
</dbReference>
<dbReference type="eggNOG" id="KOG2208">
    <property type="taxonomic scope" value="Eukaryota"/>
</dbReference>
<dbReference type="GO" id="GO:0030466">
    <property type="term" value="P:silent mating-type cassette heterochromatin formation"/>
    <property type="evidence" value="ECO:0007669"/>
    <property type="project" value="EnsemblFungi"/>
</dbReference>
<protein>
    <recommendedName>
        <fullName evidence="5">K Homology domain-containing protein</fullName>
    </recommendedName>
</protein>
<keyword evidence="2 3" id="KW-0694">RNA-binding</keyword>
<dbReference type="AlphaFoldDB" id="A7TSS8"/>
<dbReference type="PhylomeDB" id="A7TSS8"/>
<name>A7TSS8_VANPO</name>
<feature type="domain" description="K Homology" evidence="5">
    <location>
        <begin position="939"/>
        <end position="1006"/>
    </location>
</feature>
<dbReference type="GeneID" id="5542703"/>
<dbReference type="GO" id="GO:0000750">
    <property type="term" value="P:pheromone-dependent signal transduction involved in conjugation with cellular fusion"/>
    <property type="evidence" value="ECO:0007669"/>
    <property type="project" value="EnsemblFungi"/>
</dbReference>
<accession>A7TSS8</accession>
<dbReference type="PROSITE" id="PS50084">
    <property type="entry name" value="KH_TYPE_1"/>
    <property type="match status" value="7"/>
</dbReference>
<evidence type="ECO:0000256" key="1">
    <source>
        <dbReference type="ARBA" id="ARBA00022737"/>
    </source>
</evidence>
<feature type="domain" description="K Homology" evidence="5">
    <location>
        <begin position="1136"/>
        <end position="1218"/>
    </location>
</feature>
<dbReference type="OrthoDB" id="10027144at2759"/>
<feature type="domain" description="K Homology" evidence="5">
    <location>
        <begin position="635"/>
        <end position="708"/>
    </location>
</feature>
<sequence length="1218" mass="134789">MSLSFENKEDSPAAAAASSTSSSIEETATLTGTTVDDSVDETSTSTVSSTVTPAKLPSLKDLPQLGSSYAFTNTKVNWGPNVKPSVQPTANSVSPSPSPSLSNSKPMRSNVIQEAFTLDLQTQLSMTRPEFAKIIQSVKQNHKVSLESTLSKSSRTFLVSGKREDVQAARRELVKKMTKPITQVFEIPSRCRAAIIGSGGKTIREISNEFEVKIDVAKDIKEGSYDKELDDNYAEVTLHGDVASVNLAKNRILDIVKEETKNSVVKFNVDNEKILGYVDLSEFINRNDDSIKIQYFERSGDIIISGLRELVGSARKDIESYLSKLSNNLVEESVKIPAKFQLLINANEINDKFNVTVVFPTDSSSEFVTFIGQQDKVSEAIAYARSSSKDFAVDSLDISKSHGKNLDHARQLSLFFKKYDSFKSINQEYPEIQIHLPAPAIMNAANDVTFTITARSSQVSDIKSVRKEIINLVNNITPLDTLTVDDLDYDLFHKDIKHILLGEAENAGFIQMGDYFSGNDSLVLFALSSNDDFKPSTEEVLETLKKVNSSLDPLRQKQNSLESVTVDFESDSQDALLAKGKPTLELLLEDVAQEDGNVQIKLHKPNKDQLLVRGNEKAVKIVKKALASITESPSDKSKLAFEIPSNTVSRLVGNKGSNLQQIREKFDCSVNVPNVSENSSKDTTVEITLTGLSYNLDHAKHYIMAEAKKWADIVTKEMIIPAKFHRNMIGSQGLYRNRLQDKYNVRIIFPKSGDIVTVRGPSRGVNKAVDEMKALLDFEIENGHKTIIKVPTDHVARVIGKSGETINDIRADFGVELDFLQNANDEEAAKNGFVELEITGTRAGIKDATARVESIVSEASDFITETLDVDRKYHKFIVGAGGQNLREIISKAGGDEIRNKSVQLPNNDSEETKITVQGPKKFVQTVVKQIQQTVSDIDNRVTKELDIPTERQGALIGPGGIIRHQLESEFNISLDVPNKGEVGKVKISGLSENIDKAEKKIMNEIIRDNFDVELQVPASVHEFVSERGAFIQKLRFDQYVGIRHGNSNRRANKLSRTELVIPVEKASGAGSDEKIKITIEEASLPHASEEGTIPWRLSYEPIDSTGLFDDEENKEEKKEEKDVKALKEEAIKKATKLIEDRIALAEKANFVAYIWSSDARKFNKIVGPGGSNVKKIRENTGTIINVPKRSDKVNDIIYVRGTKEGVEKAAESIVKSLK</sequence>
<evidence type="ECO:0000313" key="7">
    <source>
        <dbReference type="Proteomes" id="UP000000267"/>
    </source>
</evidence>
<dbReference type="SMART" id="SM00322">
    <property type="entry name" value="KH"/>
    <property type="match status" value="8"/>
</dbReference>
<evidence type="ECO:0000256" key="3">
    <source>
        <dbReference type="PROSITE-ProRule" id="PRU00117"/>
    </source>
</evidence>
<dbReference type="Pfam" id="PF00013">
    <property type="entry name" value="KH_1"/>
    <property type="match status" value="7"/>
</dbReference>
<evidence type="ECO:0000256" key="2">
    <source>
        <dbReference type="ARBA" id="ARBA00022884"/>
    </source>
</evidence>
<dbReference type="GO" id="GO:0003729">
    <property type="term" value="F:mRNA binding"/>
    <property type="evidence" value="ECO:0007669"/>
    <property type="project" value="EnsemblFungi"/>
</dbReference>
<feature type="region of interest" description="Disordered" evidence="4">
    <location>
        <begin position="1"/>
        <end position="60"/>
    </location>
</feature>
<dbReference type="InterPro" id="IPR004087">
    <property type="entry name" value="KH_dom"/>
</dbReference>
<dbReference type="InterPro" id="IPR057778">
    <property type="entry name" value="KH_Vigilin_N"/>
</dbReference>
<dbReference type="GO" id="GO:0000781">
    <property type="term" value="C:chromosome, telomeric region"/>
    <property type="evidence" value="ECO:0007669"/>
    <property type="project" value="GOC"/>
</dbReference>
<dbReference type="Pfam" id="PF24668">
    <property type="entry name" value="KH_Vigilin"/>
    <property type="match status" value="1"/>
</dbReference>
<feature type="domain" description="K Homology" evidence="5">
    <location>
        <begin position="861"/>
        <end position="935"/>
    </location>
</feature>
<dbReference type="GO" id="GO:0043577">
    <property type="term" value="P:chemotropism"/>
    <property type="evidence" value="ECO:0007669"/>
    <property type="project" value="EnsemblFungi"/>
</dbReference>
<dbReference type="GO" id="GO:0001965">
    <property type="term" value="F:G-protein alpha-subunit binding"/>
    <property type="evidence" value="ECO:0007669"/>
    <property type="project" value="EnsemblFungi"/>
</dbReference>
<keyword evidence="7" id="KW-1185">Reference proteome</keyword>
<feature type="compositionally biased region" description="Low complexity" evidence="4">
    <location>
        <begin position="12"/>
        <end position="52"/>
    </location>
</feature>
<organism evidence="7">
    <name type="scientific">Vanderwaltozyma polyspora (strain ATCC 22028 / DSM 70294 / BCRC 21397 / CBS 2163 / NBRC 10782 / NRRL Y-8283 / UCD 57-17)</name>
    <name type="common">Kluyveromyces polysporus</name>
    <dbReference type="NCBI Taxonomy" id="436907"/>
    <lineage>
        <taxon>Eukaryota</taxon>
        <taxon>Fungi</taxon>
        <taxon>Dikarya</taxon>
        <taxon>Ascomycota</taxon>
        <taxon>Saccharomycotina</taxon>
        <taxon>Saccharomycetes</taxon>
        <taxon>Saccharomycetales</taxon>
        <taxon>Saccharomycetaceae</taxon>
        <taxon>Vanderwaltozyma</taxon>
    </lineage>
</organism>
<feature type="domain" description="K Homology" evidence="5">
    <location>
        <begin position="328"/>
        <end position="389"/>
    </location>
</feature>
<dbReference type="KEGG" id="vpo:Kpol_282p2"/>